<dbReference type="Proteomes" id="UP001059596">
    <property type="component" value="Unassembled WGS sequence"/>
</dbReference>
<reference evidence="1" key="1">
    <citation type="journal article" date="2023" name="Genome Biol. Evol.">
        <title>Long-read-based Genome Assembly of Drosophila gunungcola Reveals Fewer Chemosensory Genes in Flower-breeding Species.</title>
        <authorList>
            <person name="Negi A."/>
            <person name="Liao B.Y."/>
            <person name="Yeh S.D."/>
        </authorList>
    </citation>
    <scope>NUCLEOTIDE SEQUENCE</scope>
    <source>
        <strain evidence="1">Sukarami</strain>
    </source>
</reference>
<feature type="non-terminal residue" evidence="1">
    <location>
        <position position="94"/>
    </location>
</feature>
<comment type="caution">
    <text evidence="1">The sequence shown here is derived from an EMBL/GenBank/DDBJ whole genome shotgun (WGS) entry which is preliminary data.</text>
</comment>
<evidence type="ECO:0000313" key="2">
    <source>
        <dbReference type="Proteomes" id="UP001059596"/>
    </source>
</evidence>
<gene>
    <name evidence="1" type="ORF">M5D96_005424</name>
</gene>
<accession>A0A9P9YQ83</accession>
<sequence>NICFFSFTGSAERRFAFVAYSAINYFWREHLLLAFDPPDNTTATTITTTATTSEVRACAQQGKWKMLQPQRSIYSPSYTRLYHTQINKCRTIEI</sequence>
<organism evidence="1 2">
    <name type="scientific">Drosophila gunungcola</name>
    <name type="common">fruit fly</name>
    <dbReference type="NCBI Taxonomy" id="103775"/>
    <lineage>
        <taxon>Eukaryota</taxon>
        <taxon>Metazoa</taxon>
        <taxon>Ecdysozoa</taxon>
        <taxon>Arthropoda</taxon>
        <taxon>Hexapoda</taxon>
        <taxon>Insecta</taxon>
        <taxon>Pterygota</taxon>
        <taxon>Neoptera</taxon>
        <taxon>Endopterygota</taxon>
        <taxon>Diptera</taxon>
        <taxon>Brachycera</taxon>
        <taxon>Muscomorpha</taxon>
        <taxon>Ephydroidea</taxon>
        <taxon>Drosophilidae</taxon>
        <taxon>Drosophila</taxon>
        <taxon>Sophophora</taxon>
    </lineage>
</organism>
<proteinExistence type="predicted"/>
<keyword evidence="2" id="KW-1185">Reference proteome</keyword>
<dbReference type="AlphaFoldDB" id="A0A9P9YQ83"/>
<dbReference type="EMBL" id="JAMKOV010000003">
    <property type="protein sequence ID" value="KAI8041170.1"/>
    <property type="molecule type" value="Genomic_DNA"/>
</dbReference>
<protein>
    <submittedName>
        <fullName evidence="1">Uncharacterized protein</fullName>
    </submittedName>
</protein>
<evidence type="ECO:0000313" key="1">
    <source>
        <dbReference type="EMBL" id="KAI8041170.1"/>
    </source>
</evidence>
<name>A0A9P9YQ83_9MUSC</name>